<dbReference type="PROSITE" id="PS51485">
    <property type="entry name" value="PHYTOCYANIN"/>
    <property type="match status" value="1"/>
</dbReference>
<name>I1GPZ2_BRADI</name>
<accession>I1GPZ2</accession>
<evidence type="ECO:0000313" key="7">
    <source>
        <dbReference type="Proteomes" id="UP000008810"/>
    </source>
</evidence>
<organism evidence="6">
    <name type="scientific">Brachypodium distachyon</name>
    <name type="common">Purple false brome</name>
    <name type="synonym">Trachynia distachya</name>
    <dbReference type="NCBI Taxonomy" id="15368"/>
    <lineage>
        <taxon>Eukaryota</taxon>
        <taxon>Viridiplantae</taxon>
        <taxon>Streptophyta</taxon>
        <taxon>Embryophyta</taxon>
        <taxon>Tracheophyta</taxon>
        <taxon>Spermatophyta</taxon>
        <taxon>Magnoliopsida</taxon>
        <taxon>Liliopsida</taxon>
        <taxon>Poales</taxon>
        <taxon>Poaceae</taxon>
        <taxon>BOP clade</taxon>
        <taxon>Pooideae</taxon>
        <taxon>Stipodae</taxon>
        <taxon>Brachypodieae</taxon>
        <taxon>Brachypodium</taxon>
    </lineage>
</organism>
<evidence type="ECO:0000259" key="4">
    <source>
        <dbReference type="PROSITE" id="PS51485"/>
    </source>
</evidence>
<dbReference type="EMBL" id="CM000880">
    <property type="protein sequence ID" value="KQK13966.1"/>
    <property type="molecule type" value="Genomic_DNA"/>
</dbReference>
<reference evidence="5" key="2">
    <citation type="submission" date="2017-06" db="EMBL/GenBank/DDBJ databases">
        <title>WGS assembly of Brachypodium distachyon.</title>
        <authorList>
            <consortium name="The International Brachypodium Initiative"/>
            <person name="Lucas S."/>
            <person name="Harmon-Smith M."/>
            <person name="Lail K."/>
            <person name="Tice H."/>
            <person name="Grimwood J."/>
            <person name="Bruce D."/>
            <person name="Barry K."/>
            <person name="Shu S."/>
            <person name="Lindquist E."/>
            <person name="Wang M."/>
            <person name="Pitluck S."/>
            <person name="Vogel J.P."/>
            <person name="Garvin D.F."/>
            <person name="Mockler T.C."/>
            <person name="Schmutz J."/>
            <person name="Rokhsar D."/>
            <person name="Bevan M.W."/>
        </authorList>
    </citation>
    <scope>NUCLEOTIDE SEQUENCE</scope>
    <source>
        <strain evidence="5">Bd21</strain>
    </source>
</reference>
<dbReference type="GO" id="GO:0009055">
    <property type="term" value="F:electron transfer activity"/>
    <property type="evidence" value="ECO:0007669"/>
    <property type="project" value="InterPro"/>
</dbReference>
<dbReference type="Pfam" id="PF02298">
    <property type="entry name" value="Cu_bind_like"/>
    <property type="match status" value="1"/>
</dbReference>
<feature type="domain" description="Phytocyanin" evidence="4">
    <location>
        <begin position="23"/>
        <end position="124"/>
    </location>
</feature>
<keyword evidence="1" id="KW-1015">Disulfide bond</keyword>
<dbReference type="SUPFAM" id="SSF49503">
    <property type="entry name" value="Cupredoxins"/>
    <property type="match status" value="1"/>
</dbReference>
<dbReference type="STRING" id="15368.I1GPZ2"/>
<keyword evidence="2" id="KW-0325">Glycoprotein</keyword>
<keyword evidence="3" id="KW-0732">Signal</keyword>
<dbReference type="InParanoid" id="I1GPZ2"/>
<dbReference type="Proteomes" id="UP000008810">
    <property type="component" value="Chromosome 1"/>
</dbReference>
<reference evidence="5 6" key="1">
    <citation type="journal article" date="2010" name="Nature">
        <title>Genome sequencing and analysis of the model grass Brachypodium distachyon.</title>
        <authorList>
            <consortium name="International Brachypodium Initiative"/>
        </authorList>
    </citation>
    <scope>NUCLEOTIDE SEQUENCE [LARGE SCALE GENOMIC DNA]</scope>
    <source>
        <strain evidence="5 6">Bd21</strain>
    </source>
</reference>
<dbReference type="OMA" id="RREYEEC"/>
<dbReference type="Gramene" id="KQK13966">
    <property type="protein sequence ID" value="KQK13966"/>
    <property type="gene ID" value="BRADI_1g13635v3"/>
</dbReference>
<reference evidence="6" key="3">
    <citation type="submission" date="2018-08" db="UniProtKB">
        <authorList>
            <consortium name="EnsemblPlants"/>
        </authorList>
    </citation>
    <scope>IDENTIFICATION</scope>
    <source>
        <strain evidence="6">cv. Bd21</strain>
    </source>
</reference>
<dbReference type="AlphaFoldDB" id="I1GPZ2"/>
<keyword evidence="7" id="KW-1185">Reference proteome</keyword>
<evidence type="ECO:0000256" key="1">
    <source>
        <dbReference type="ARBA" id="ARBA00023157"/>
    </source>
</evidence>
<gene>
    <name evidence="5" type="ORF">BRADI_1g13635v3</name>
</gene>
<dbReference type="InterPro" id="IPR039391">
    <property type="entry name" value="Phytocyanin-like"/>
</dbReference>
<dbReference type="OrthoDB" id="2015260at2759"/>
<dbReference type="GO" id="GO:0005886">
    <property type="term" value="C:plasma membrane"/>
    <property type="evidence" value="ECO:0000318"/>
    <property type="project" value="GO_Central"/>
</dbReference>
<feature type="chain" id="PRO_5014093991" description="Phytocyanin domain-containing protein" evidence="3">
    <location>
        <begin position="22"/>
        <end position="126"/>
    </location>
</feature>
<dbReference type="HOGENOM" id="CLU_058719_4_3_1"/>
<evidence type="ECO:0000256" key="2">
    <source>
        <dbReference type="ARBA" id="ARBA00023180"/>
    </source>
</evidence>
<evidence type="ECO:0000313" key="6">
    <source>
        <dbReference type="EnsemblPlants" id="KQK13966"/>
    </source>
</evidence>
<evidence type="ECO:0000256" key="3">
    <source>
        <dbReference type="SAM" id="SignalP"/>
    </source>
</evidence>
<dbReference type="FunFam" id="2.60.40.420:FF:000034">
    <property type="entry name" value="Cupredoxin superfamily protein"/>
    <property type="match status" value="1"/>
</dbReference>
<feature type="signal peptide" evidence="3">
    <location>
        <begin position="1"/>
        <end position="21"/>
    </location>
</feature>
<sequence>MAAFLAICCFLLLSMAPTAVAATDHVVGGSIWSIPTSSGHYQAWAKNRTFFVGDNLVFKFDLGMYNVVQVGSGEYEYCTWEDPYNTFDDAPAVVNLDFPGVRYFICTVGNYCELGVKIYVTVQKPY</sequence>
<protein>
    <recommendedName>
        <fullName evidence="4">Phytocyanin domain-containing protein</fullName>
    </recommendedName>
</protein>
<dbReference type="Gene3D" id="2.60.40.420">
    <property type="entry name" value="Cupredoxins - blue copper proteins"/>
    <property type="match status" value="1"/>
</dbReference>
<dbReference type="PANTHER" id="PTHR33021:SF288">
    <property type="entry name" value="OS03G0648500 PROTEIN"/>
    <property type="match status" value="1"/>
</dbReference>
<dbReference type="InterPro" id="IPR003245">
    <property type="entry name" value="Phytocyanin_dom"/>
</dbReference>
<dbReference type="InterPro" id="IPR008972">
    <property type="entry name" value="Cupredoxin"/>
</dbReference>
<evidence type="ECO:0000313" key="5">
    <source>
        <dbReference type="EMBL" id="KQK13966.1"/>
    </source>
</evidence>
<dbReference type="EnsemblPlants" id="KQK13966">
    <property type="protein sequence ID" value="KQK13966"/>
    <property type="gene ID" value="BRADI_1g13635v3"/>
</dbReference>
<dbReference type="eggNOG" id="ENOG502S3JV">
    <property type="taxonomic scope" value="Eukaryota"/>
</dbReference>
<dbReference type="PANTHER" id="PTHR33021">
    <property type="entry name" value="BLUE COPPER PROTEIN"/>
    <property type="match status" value="1"/>
</dbReference>
<proteinExistence type="predicted"/>